<evidence type="ECO:0000256" key="4">
    <source>
        <dbReference type="ARBA" id="ARBA00022857"/>
    </source>
</evidence>
<keyword evidence="6 8" id="KW-0627">Porphyrin biosynthesis</keyword>
<comment type="function">
    <text evidence="8">Catalyzes the NADPH-dependent reduction of glutamyl-tRNA(Glu) to glutamate 1-semialdehyde (GSA).</text>
</comment>
<dbReference type="InterPro" id="IPR036291">
    <property type="entry name" value="NAD(P)-bd_dom_sf"/>
</dbReference>
<sequence length="415" mass="45331">MPAPFGVVGLSHRTAPLEVRSRVTIPPDAIPDFLALAKANDVPECVVLSTCNRTEIYYSGTEAEVVRTLLAGYAEVPLEELRPFLYEKGCVCAACHLFRVTSGLDSAVLGETEIVAQIKEAWRSGTTGPVLDLLFQRGLETSKRIRTETELCRNVTSTGSLAVREAEHRIGSLKDRRSLVLGAGKIAERVVRELRSRESCDVRIVNRTFSKADLLADKPGFEAVPFDFLHAELLEADVVFATVAATAPILSRELIGQLSEARQGRPLVVIDLGVPPNVENGSLAIGIDVVNLDEITAGCAENSERRMAAIPFALEILEEELGRFGAALTERAAAPTIRALIARGEAIRSRNVEWAKERLEGLTEREIRVVEEMARRMMIGLLEAPIDSLKGELAGHEHRAVVERLFLLDGGPSDR</sequence>
<reference evidence="17 18" key="1">
    <citation type="journal article" date="2014" name="PLoS ONE">
        <title>The first complete genome sequence of the class fimbriimonadia in the phylum armatimonadetes.</title>
        <authorList>
            <person name="Hu Z.Y."/>
            <person name="Wang Y.Z."/>
            <person name="Im W.T."/>
            <person name="Wang S.Y."/>
            <person name="Zhao G.P."/>
            <person name="Zheng H.J."/>
            <person name="Quan Z.X."/>
        </authorList>
    </citation>
    <scope>NUCLEOTIDE SEQUENCE [LARGE SCALE GENOMIC DNA]</scope>
    <source>
        <strain evidence="17">Gsoil 348</strain>
    </source>
</reference>
<evidence type="ECO:0000259" key="16">
    <source>
        <dbReference type="Pfam" id="PF05201"/>
    </source>
</evidence>
<dbReference type="EC" id="1.2.1.70" evidence="3 8"/>
<dbReference type="PANTHER" id="PTHR43013:SF1">
    <property type="entry name" value="GLUTAMYL-TRNA REDUCTASE"/>
    <property type="match status" value="1"/>
</dbReference>
<comment type="miscellaneous">
    <text evidence="8">During catalysis, the active site Cys acts as a nucleophile attacking the alpha-carbonyl group of tRNA-bound glutamate with the formation of a thioester intermediate between enzyme and glutamate, and the concomitant release of tRNA(Glu). The thioester intermediate is finally reduced by direct hydride transfer from NADPH, to form the product GSA.</text>
</comment>
<dbReference type="InterPro" id="IPR036453">
    <property type="entry name" value="GluRdtase_dimer_dom_sf"/>
</dbReference>
<dbReference type="InterPro" id="IPR036343">
    <property type="entry name" value="GluRdtase_N_sf"/>
</dbReference>
<feature type="domain" description="Glutamyl-tRNA reductase N-terminal" evidence="16">
    <location>
        <begin position="8"/>
        <end position="149"/>
    </location>
</feature>
<evidence type="ECO:0000256" key="2">
    <source>
        <dbReference type="ARBA" id="ARBA00005916"/>
    </source>
</evidence>
<evidence type="ECO:0000313" key="18">
    <source>
        <dbReference type="Proteomes" id="UP000027982"/>
    </source>
</evidence>
<protein>
    <recommendedName>
        <fullName evidence="3 8">Glutamyl-tRNA reductase</fullName>
        <shortName evidence="8">GluTR</shortName>
        <ecNumber evidence="3 8">1.2.1.70</ecNumber>
    </recommendedName>
</protein>
<evidence type="ECO:0000256" key="1">
    <source>
        <dbReference type="ARBA" id="ARBA00005059"/>
    </source>
</evidence>
<dbReference type="HOGENOM" id="CLU_035113_2_2_0"/>
<evidence type="ECO:0000256" key="13">
    <source>
        <dbReference type="RuleBase" id="RU000584"/>
    </source>
</evidence>
<feature type="binding site" evidence="8 11">
    <location>
        <begin position="182"/>
        <end position="187"/>
    </location>
    <ligand>
        <name>NADP(+)</name>
        <dbReference type="ChEBI" id="CHEBI:58349"/>
    </ligand>
</feature>
<keyword evidence="4 8" id="KW-0521">NADP</keyword>
<dbReference type="eggNOG" id="COG0373">
    <property type="taxonomic scope" value="Bacteria"/>
</dbReference>
<dbReference type="KEGG" id="fgi:OP10G_0935"/>
<feature type="binding site" evidence="8 10">
    <location>
        <begin position="111"/>
        <end position="113"/>
    </location>
    <ligand>
        <name>substrate</name>
    </ligand>
</feature>
<gene>
    <name evidence="8" type="primary">hemA</name>
    <name evidence="17" type="ORF">OP10G_0935</name>
</gene>
<feature type="domain" description="Tetrapyrrole biosynthesis glutamyl-tRNA reductase dimerisation" evidence="14">
    <location>
        <begin position="313"/>
        <end position="407"/>
    </location>
</feature>
<feature type="site" description="Important for activity" evidence="8 12">
    <location>
        <position position="96"/>
    </location>
</feature>
<keyword evidence="5 8" id="KW-0560">Oxidoreductase</keyword>
<dbReference type="CDD" id="cd05213">
    <property type="entry name" value="NAD_bind_Glutamyl_tRNA_reduct"/>
    <property type="match status" value="1"/>
</dbReference>
<feature type="binding site" evidence="8 10">
    <location>
        <position position="117"/>
    </location>
    <ligand>
        <name>substrate</name>
    </ligand>
</feature>
<evidence type="ECO:0000256" key="5">
    <source>
        <dbReference type="ARBA" id="ARBA00023002"/>
    </source>
</evidence>
<proteinExistence type="inferred from homology"/>
<dbReference type="InterPro" id="IPR006151">
    <property type="entry name" value="Shikm_DH/Glu-tRNA_Rdtase"/>
</dbReference>
<comment type="subunit">
    <text evidence="8">Homodimer.</text>
</comment>
<evidence type="ECO:0000259" key="15">
    <source>
        <dbReference type="Pfam" id="PF01488"/>
    </source>
</evidence>
<dbReference type="GO" id="GO:0019353">
    <property type="term" value="P:protoporphyrinogen IX biosynthetic process from glutamate"/>
    <property type="evidence" value="ECO:0007669"/>
    <property type="project" value="TreeGrafter"/>
</dbReference>
<dbReference type="InterPro" id="IPR000343">
    <property type="entry name" value="4pyrrol_synth_GluRdtase"/>
</dbReference>
<evidence type="ECO:0000256" key="9">
    <source>
        <dbReference type="PIRSR" id="PIRSR000445-1"/>
    </source>
</evidence>
<dbReference type="SUPFAM" id="SSF51735">
    <property type="entry name" value="NAD(P)-binding Rossmann-fold domains"/>
    <property type="match status" value="1"/>
</dbReference>
<dbReference type="Pfam" id="PF00745">
    <property type="entry name" value="GlutR_dimer"/>
    <property type="match status" value="1"/>
</dbReference>
<dbReference type="GO" id="GO:0050661">
    <property type="term" value="F:NADP binding"/>
    <property type="evidence" value="ECO:0007669"/>
    <property type="project" value="InterPro"/>
</dbReference>
<dbReference type="GO" id="GO:0008883">
    <property type="term" value="F:glutamyl-tRNA reductase activity"/>
    <property type="evidence" value="ECO:0007669"/>
    <property type="project" value="UniProtKB-UniRule"/>
</dbReference>
<feature type="domain" description="Quinate/shikimate 5-dehydrogenase/glutamyl-tRNA reductase" evidence="15">
    <location>
        <begin position="165"/>
        <end position="295"/>
    </location>
</feature>
<feature type="binding site" evidence="8 10">
    <location>
        <position position="106"/>
    </location>
    <ligand>
        <name>substrate</name>
    </ligand>
</feature>
<dbReference type="FunFam" id="3.30.460.30:FF:000001">
    <property type="entry name" value="Glutamyl-tRNA reductase"/>
    <property type="match status" value="1"/>
</dbReference>
<evidence type="ECO:0000256" key="12">
    <source>
        <dbReference type="PIRSR" id="PIRSR000445-4"/>
    </source>
</evidence>
<dbReference type="Gene3D" id="3.30.460.30">
    <property type="entry name" value="Glutamyl-tRNA reductase, N-terminal domain"/>
    <property type="match status" value="1"/>
</dbReference>
<dbReference type="HAMAP" id="MF_00087">
    <property type="entry name" value="Glu_tRNA_reductase"/>
    <property type="match status" value="1"/>
</dbReference>
<evidence type="ECO:0000256" key="7">
    <source>
        <dbReference type="ARBA" id="ARBA00047464"/>
    </source>
</evidence>
<dbReference type="Gene3D" id="3.40.50.720">
    <property type="entry name" value="NAD(P)-binding Rossmann-like Domain"/>
    <property type="match status" value="1"/>
</dbReference>
<comment type="similarity">
    <text evidence="2 8 13">Belongs to the glutamyl-tRNA reductase family.</text>
</comment>
<name>A0A068NL43_FIMGI</name>
<accession>A0A068NL43</accession>
<dbReference type="InterPro" id="IPR015896">
    <property type="entry name" value="4pyrrol_synth_GluRdtase_dimer"/>
</dbReference>
<dbReference type="Pfam" id="PF05201">
    <property type="entry name" value="GlutR_N"/>
    <property type="match status" value="1"/>
</dbReference>
<dbReference type="PANTHER" id="PTHR43013">
    <property type="entry name" value="GLUTAMYL-TRNA REDUCTASE"/>
    <property type="match status" value="1"/>
</dbReference>
<comment type="pathway">
    <text evidence="1 8 13">Porphyrin-containing compound metabolism; protoporphyrin-IX biosynthesis; 5-aminolevulinate from L-glutamyl-tRNA(Glu): step 1/2.</text>
</comment>
<dbReference type="EMBL" id="CP007139">
    <property type="protein sequence ID" value="AIE84303.1"/>
    <property type="molecule type" value="Genomic_DNA"/>
</dbReference>
<dbReference type="SUPFAM" id="SSF69742">
    <property type="entry name" value="Glutamyl tRNA-reductase catalytic, N-terminal domain"/>
    <property type="match status" value="1"/>
</dbReference>
<dbReference type="AlphaFoldDB" id="A0A068NL43"/>
<dbReference type="Pfam" id="PF01488">
    <property type="entry name" value="Shikimate_DH"/>
    <property type="match status" value="1"/>
</dbReference>
<evidence type="ECO:0000256" key="6">
    <source>
        <dbReference type="ARBA" id="ARBA00023244"/>
    </source>
</evidence>
<evidence type="ECO:0000256" key="3">
    <source>
        <dbReference type="ARBA" id="ARBA00012970"/>
    </source>
</evidence>
<dbReference type="UniPathway" id="UPA00251">
    <property type="reaction ID" value="UER00316"/>
</dbReference>
<dbReference type="InterPro" id="IPR018214">
    <property type="entry name" value="GluRdtase_CS"/>
</dbReference>
<evidence type="ECO:0000256" key="10">
    <source>
        <dbReference type="PIRSR" id="PIRSR000445-2"/>
    </source>
</evidence>
<dbReference type="PIRSF" id="PIRSF000445">
    <property type="entry name" value="4pyrrol_synth_GluRdtase"/>
    <property type="match status" value="1"/>
</dbReference>
<dbReference type="SUPFAM" id="SSF69075">
    <property type="entry name" value="Glutamyl tRNA-reductase dimerization domain"/>
    <property type="match status" value="1"/>
</dbReference>
<dbReference type="InterPro" id="IPR015895">
    <property type="entry name" value="4pyrrol_synth_GluRdtase_N"/>
</dbReference>
<evidence type="ECO:0000259" key="14">
    <source>
        <dbReference type="Pfam" id="PF00745"/>
    </source>
</evidence>
<comment type="domain">
    <text evidence="8">Possesses an unusual extended V-shaped dimeric structure with each monomer consisting of three distinct domains arranged along a curved 'spinal' alpha-helix. The N-terminal catalytic domain specifically recognizes the glutamate moiety of the substrate. The second domain is the NADPH-binding domain, and the third C-terminal domain is responsible for dimerization.</text>
</comment>
<evidence type="ECO:0000256" key="11">
    <source>
        <dbReference type="PIRSR" id="PIRSR000445-3"/>
    </source>
</evidence>
<feature type="active site" description="Nucleophile" evidence="8 9">
    <location>
        <position position="51"/>
    </location>
</feature>
<dbReference type="NCBIfam" id="TIGR01035">
    <property type="entry name" value="hemA"/>
    <property type="match status" value="1"/>
</dbReference>
<comment type="catalytic activity">
    <reaction evidence="7 8 13">
        <text>(S)-4-amino-5-oxopentanoate + tRNA(Glu) + NADP(+) = L-glutamyl-tRNA(Glu) + NADPH + H(+)</text>
        <dbReference type="Rhea" id="RHEA:12344"/>
        <dbReference type="Rhea" id="RHEA-COMP:9663"/>
        <dbReference type="Rhea" id="RHEA-COMP:9680"/>
        <dbReference type="ChEBI" id="CHEBI:15378"/>
        <dbReference type="ChEBI" id="CHEBI:57501"/>
        <dbReference type="ChEBI" id="CHEBI:57783"/>
        <dbReference type="ChEBI" id="CHEBI:58349"/>
        <dbReference type="ChEBI" id="CHEBI:78442"/>
        <dbReference type="ChEBI" id="CHEBI:78520"/>
        <dbReference type="EC" id="1.2.1.70"/>
    </reaction>
</comment>
<dbReference type="PROSITE" id="PS00747">
    <property type="entry name" value="GLUTR"/>
    <property type="match status" value="1"/>
</dbReference>
<dbReference type="Proteomes" id="UP000027982">
    <property type="component" value="Chromosome"/>
</dbReference>
<organism evidence="17 18">
    <name type="scientific">Fimbriimonas ginsengisoli Gsoil 348</name>
    <dbReference type="NCBI Taxonomy" id="661478"/>
    <lineage>
        <taxon>Bacteria</taxon>
        <taxon>Bacillati</taxon>
        <taxon>Armatimonadota</taxon>
        <taxon>Fimbriimonadia</taxon>
        <taxon>Fimbriimonadales</taxon>
        <taxon>Fimbriimonadaceae</taxon>
        <taxon>Fimbriimonas</taxon>
    </lineage>
</organism>
<evidence type="ECO:0000256" key="8">
    <source>
        <dbReference type="HAMAP-Rule" id="MF_00087"/>
    </source>
</evidence>
<feature type="binding site" evidence="8 10">
    <location>
        <begin position="50"/>
        <end position="53"/>
    </location>
    <ligand>
        <name>substrate</name>
    </ligand>
</feature>
<evidence type="ECO:0000313" key="17">
    <source>
        <dbReference type="EMBL" id="AIE84303.1"/>
    </source>
</evidence>
<keyword evidence="18" id="KW-1185">Reference proteome</keyword>
<dbReference type="STRING" id="661478.OP10G_0935"/>